<dbReference type="Proteomes" id="UP000299084">
    <property type="component" value="Unassembled WGS sequence"/>
</dbReference>
<feature type="compositionally biased region" description="Basic and acidic residues" evidence="1">
    <location>
        <begin position="176"/>
        <end position="185"/>
    </location>
</feature>
<sequence>MPRAPRRGQGRCNTSYRTRDTPHHQELSAPVSTVPRLRKLAVDNGGRWWDAGANALSILRGGLMRVSGSAGAHRLHEGISFYAVGRVPANPVAVSVLEMNGHIWGVSGAAAGKPGCPAASAQQASQENPESSVTHPVIPLGYLPTKNPWLRSEGQVLLTVWVTMDKPPALQPLRDSGGKPTERSPKPRGLVALSPTAHLAVSGDICGCSTGKGTEEAAHRLTRHTDSCGPKCPQCQGKAEFLSCSASETALSVSYGSEPGLVIPLGSVYTDPSKHTCYETTREYCLPDPADVRQITSCSWRERQAGGCTLDA</sequence>
<gene>
    <name evidence="2" type="ORF">Cadr_000008134</name>
</gene>
<feature type="region of interest" description="Disordered" evidence="1">
    <location>
        <begin position="1"/>
        <end position="31"/>
    </location>
</feature>
<feature type="region of interest" description="Disordered" evidence="1">
    <location>
        <begin position="168"/>
        <end position="188"/>
    </location>
</feature>
<reference evidence="2 3" key="1">
    <citation type="journal article" date="2019" name="Mol. Ecol. Resour.">
        <title>Improving Illumina assemblies with Hi-C and long reads: an example with the North African dromedary.</title>
        <authorList>
            <person name="Elbers J.P."/>
            <person name="Rogers M.F."/>
            <person name="Perelman P.L."/>
            <person name="Proskuryakova A.A."/>
            <person name="Serdyukova N.A."/>
            <person name="Johnson W.E."/>
            <person name="Horin P."/>
            <person name="Corander J."/>
            <person name="Murphy D."/>
            <person name="Burger P.A."/>
        </authorList>
    </citation>
    <scope>NUCLEOTIDE SEQUENCE [LARGE SCALE GENOMIC DNA]</scope>
    <source>
        <strain evidence="2">Drom800</strain>
        <tissue evidence="2">Blood</tissue>
    </source>
</reference>
<evidence type="ECO:0000313" key="2">
    <source>
        <dbReference type="EMBL" id="KAB1276493.1"/>
    </source>
</evidence>
<evidence type="ECO:0000256" key="1">
    <source>
        <dbReference type="SAM" id="MobiDB-lite"/>
    </source>
</evidence>
<dbReference type="AlphaFoldDB" id="A0A5N4DZ76"/>
<feature type="compositionally biased region" description="Basic and acidic residues" evidence="1">
    <location>
        <begin position="17"/>
        <end position="26"/>
    </location>
</feature>
<evidence type="ECO:0000313" key="3">
    <source>
        <dbReference type="Proteomes" id="UP000299084"/>
    </source>
</evidence>
<proteinExistence type="predicted"/>
<keyword evidence="3" id="KW-1185">Reference proteome</keyword>
<organism evidence="2 3">
    <name type="scientific">Camelus dromedarius</name>
    <name type="common">Dromedary</name>
    <name type="synonym">Arabian camel</name>
    <dbReference type="NCBI Taxonomy" id="9838"/>
    <lineage>
        <taxon>Eukaryota</taxon>
        <taxon>Metazoa</taxon>
        <taxon>Chordata</taxon>
        <taxon>Craniata</taxon>
        <taxon>Vertebrata</taxon>
        <taxon>Euteleostomi</taxon>
        <taxon>Mammalia</taxon>
        <taxon>Eutheria</taxon>
        <taxon>Laurasiatheria</taxon>
        <taxon>Artiodactyla</taxon>
        <taxon>Tylopoda</taxon>
        <taxon>Camelidae</taxon>
        <taxon>Camelus</taxon>
    </lineage>
</organism>
<accession>A0A5N4DZ76</accession>
<dbReference type="EMBL" id="JWIN03000007">
    <property type="protein sequence ID" value="KAB1276493.1"/>
    <property type="molecule type" value="Genomic_DNA"/>
</dbReference>
<comment type="caution">
    <text evidence="2">The sequence shown here is derived from an EMBL/GenBank/DDBJ whole genome shotgun (WGS) entry which is preliminary data.</text>
</comment>
<name>A0A5N4DZ76_CAMDR</name>
<protein>
    <submittedName>
        <fullName evidence="2">Uncharacterized protein</fullName>
    </submittedName>
</protein>